<dbReference type="SUPFAM" id="SSF46785">
    <property type="entry name" value="Winged helix' DNA-binding domain"/>
    <property type="match status" value="1"/>
</dbReference>
<dbReference type="HOGENOM" id="CLU_103675_1_0_9"/>
<dbReference type="Gene3D" id="1.10.10.10">
    <property type="entry name" value="Winged helix-like DNA-binding domain superfamily/Winged helix DNA-binding domain"/>
    <property type="match status" value="1"/>
</dbReference>
<accession>A0A097AQC7</accession>
<evidence type="ECO:0008006" key="3">
    <source>
        <dbReference type="Google" id="ProtNLM"/>
    </source>
</evidence>
<dbReference type="RefSeq" id="WP_003867000.1">
    <property type="nucleotide sequence ID" value="NZ_CP009170.1"/>
</dbReference>
<dbReference type="InterPro" id="IPR036388">
    <property type="entry name" value="WH-like_DNA-bd_sf"/>
</dbReference>
<dbReference type="OrthoDB" id="9783597at2"/>
<dbReference type="eggNOG" id="COG3432">
    <property type="taxonomic scope" value="Bacteria"/>
</dbReference>
<dbReference type="KEGG" id="tki:TKV_c08260"/>
<dbReference type="InterPro" id="IPR025374">
    <property type="entry name" value="DUF4364"/>
</dbReference>
<keyword evidence="2" id="KW-1185">Reference proteome</keyword>
<gene>
    <name evidence="1" type="ORF">TKV_c08260</name>
</gene>
<proteinExistence type="predicted"/>
<dbReference type="STRING" id="2325.TKV_c08260"/>
<dbReference type="InterPro" id="IPR036390">
    <property type="entry name" value="WH_DNA-bd_sf"/>
</dbReference>
<dbReference type="Proteomes" id="UP000029669">
    <property type="component" value="Chromosome"/>
</dbReference>
<name>A0A097AQC7_THEKI</name>
<dbReference type="AlphaFoldDB" id="A0A097AQC7"/>
<protein>
    <recommendedName>
        <fullName evidence="3">DUF4364 domain-containing protein</fullName>
    </recommendedName>
</protein>
<dbReference type="Pfam" id="PF14277">
    <property type="entry name" value="DUF4364"/>
    <property type="match status" value="1"/>
</dbReference>
<dbReference type="EMBL" id="CP009170">
    <property type="protein sequence ID" value="AIS52008.1"/>
    <property type="molecule type" value="Genomic_DNA"/>
</dbReference>
<organism evidence="1 2">
    <name type="scientific">Thermoanaerobacter kivui</name>
    <name type="common">Acetogenium kivui</name>
    <dbReference type="NCBI Taxonomy" id="2325"/>
    <lineage>
        <taxon>Bacteria</taxon>
        <taxon>Bacillati</taxon>
        <taxon>Bacillota</taxon>
        <taxon>Clostridia</taxon>
        <taxon>Thermoanaerobacterales</taxon>
        <taxon>Thermoanaerobacteraceae</taxon>
        <taxon>Thermoanaerobacter</taxon>
    </lineage>
</organism>
<sequence length="171" mass="20514">MAYEIQELAENKLIILYILNRINMPITDEQISKIILDNKLMNYFYLRQYLDELIETGFIKLEEEKYFITEEGINILKLFFTRIPFETRQKIDEYILLNKEKIKQESQYIATYYKKDENQYIANCKVVENDIVLIELNINVVNSEQAKLICDNWKQKSQDVYAYIIKVLTGQ</sequence>
<reference evidence="2" key="1">
    <citation type="journal article" date="2015" name="Genome Announc.">
        <title>Whole-Genome Sequences of 80 Environmental and Clinical Isolates of Burkholderia pseudomallei.</title>
        <authorList>
            <person name="Johnson S.L."/>
            <person name="Baker A.L."/>
            <person name="Chain P.S."/>
            <person name="Currie B.J."/>
            <person name="Daligault H.E."/>
            <person name="Davenport K.W."/>
            <person name="Davis C.B."/>
            <person name="Inglis T.J."/>
            <person name="Kaestli M."/>
            <person name="Koren S."/>
            <person name="Mayo M."/>
            <person name="Merritt A.J."/>
            <person name="Price E.P."/>
            <person name="Sarovich D.S."/>
            <person name="Warner J."/>
            <person name="Rosovitz M.J."/>
        </authorList>
    </citation>
    <scope>NUCLEOTIDE SEQUENCE [LARGE SCALE GENOMIC DNA]</scope>
    <source>
        <strain evidence="2">DSM 2030</strain>
    </source>
</reference>
<evidence type="ECO:0000313" key="2">
    <source>
        <dbReference type="Proteomes" id="UP000029669"/>
    </source>
</evidence>
<evidence type="ECO:0000313" key="1">
    <source>
        <dbReference type="EMBL" id="AIS52008.1"/>
    </source>
</evidence>